<dbReference type="AlphaFoldDB" id="M2YLT8"/>
<proteinExistence type="predicted"/>
<dbReference type="EMBL" id="KB446540">
    <property type="protein sequence ID" value="EME42971.1"/>
    <property type="molecule type" value="Genomic_DNA"/>
</dbReference>
<evidence type="ECO:0000256" key="1">
    <source>
        <dbReference type="SAM" id="MobiDB-lite"/>
    </source>
</evidence>
<evidence type="ECO:0000313" key="2">
    <source>
        <dbReference type="EMBL" id="EME42971.1"/>
    </source>
</evidence>
<reference evidence="3" key="1">
    <citation type="journal article" date="2012" name="PLoS Genet.">
        <title>The genomes of the fungal plant pathogens Cladosporium fulvum and Dothistroma septosporum reveal adaptation to different hosts and lifestyles but also signatures of common ancestry.</title>
        <authorList>
            <person name="de Wit P.J.G.M."/>
            <person name="van der Burgt A."/>
            <person name="Oekmen B."/>
            <person name="Stergiopoulos I."/>
            <person name="Abd-Elsalam K.A."/>
            <person name="Aerts A.L."/>
            <person name="Bahkali A.H."/>
            <person name="Beenen H.G."/>
            <person name="Chettri P."/>
            <person name="Cox M.P."/>
            <person name="Datema E."/>
            <person name="de Vries R.P."/>
            <person name="Dhillon B."/>
            <person name="Ganley A.R."/>
            <person name="Griffiths S.A."/>
            <person name="Guo Y."/>
            <person name="Hamelin R.C."/>
            <person name="Henrissat B."/>
            <person name="Kabir M.S."/>
            <person name="Jashni M.K."/>
            <person name="Kema G."/>
            <person name="Klaubauf S."/>
            <person name="Lapidus A."/>
            <person name="Levasseur A."/>
            <person name="Lindquist E."/>
            <person name="Mehrabi R."/>
            <person name="Ohm R.A."/>
            <person name="Owen T.J."/>
            <person name="Salamov A."/>
            <person name="Schwelm A."/>
            <person name="Schijlen E."/>
            <person name="Sun H."/>
            <person name="van den Burg H.A."/>
            <person name="van Ham R.C.H.J."/>
            <person name="Zhang S."/>
            <person name="Goodwin S.B."/>
            <person name="Grigoriev I.V."/>
            <person name="Collemare J."/>
            <person name="Bradshaw R.E."/>
        </authorList>
    </citation>
    <scope>NUCLEOTIDE SEQUENCE [LARGE SCALE GENOMIC DNA]</scope>
    <source>
        <strain evidence="3">NZE10 / CBS 128990</strain>
    </source>
</reference>
<reference evidence="2 3" key="2">
    <citation type="journal article" date="2012" name="PLoS Pathog.">
        <title>Diverse lifestyles and strategies of plant pathogenesis encoded in the genomes of eighteen Dothideomycetes fungi.</title>
        <authorList>
            <person name="Ohm R.A."/>
            <person name="Feau N."/>
            <person name="Henrissat B."/>
            <person name="Schoch C.L."/>
            <person name="Horwitz B.A."/>
            <person name="Barry K.W."/>
            <person name="Condon B.J."/>
            <person name="Copeland A.C."/>
            <person name="Dhillon B."/>
            <person name="Glaser F."/>
            <person name="Hesse C.N."/>
            <person name="Kosti I."/>
            <person name="LaButti K."/>
            <person name="Lindquist E.A."/>
            <person name="Lucas S."/>
            <person name="Salamov A.A."/>
            <person name="Bradshaw R.E."/>
            <person name="Ciuffetti L."/>
            <person name="Hamelin R.C."/>
            <person name="Kema G.H.J."/>
            <person name="Lawrence C."/>
            <person name="Scott J.A."/>
            <person name="Spatafora J.W."/>
            <person name="Turgeon B.G."/>
            <person name="de Wit P.J.G.M."/>
            <person name="Zhong S."/>
            <person name="Goodwin S.B."/>
            <person name="Grigoriev I.V."/>
        </authorList>
    </citation>
    <scope>NUCLEOTIDE SEQUENCE [LARGE SCALE GENOMIC DNA]</scope>
    <source>
        <strain evidence="3">NZE10 / CBS 128990</strain>
    </source>
</reference>
<sequence length="330" mass="33388">MGTQTITESGVAQTVSGQLISLGETKIILGTRTIGMPHIQAGTQHLPLPYAGTSEFDVAFLAGPVTRSAVERAGSTQTGAISAEPTFEIAFTLGYRTYTAFRVGSNGKAVVGNRTMTAGGSALTLEGGSVSMAMNNDLVFGDAVTTSTPRARPSSSADPAQASTAKGGNSTTSQDLEMPRPVITLGTHTYTAVQPSGTKYAVLDGKTLSIGQAISVPGGTVSFDTDNDLIMFVDPVTHPASNVTASTAATTSATAATTSIGQAVPSGPVPDNALVSSRAIVGNHDLMNRSMVVVVVSPATQTSDMQAASLDFVGAYLLIAAVASTAGSPD</sequence>
<keyword evidence="3" id="KW-1185">Reference proteome</keyword>
<name>M2YLT8_DOTSN</name>
<protein>
    <submittedName>
        <fullName evidence="2">Uncharacterized protein</fullName>
    </submittedName>
</protein>
<dbReference type="OrthoDB" id="3944128at2759"/>
<gene>
    <name evidence="2" type="ORF">DOTSEDRAFT_24968</name>
</gene>
<feature type="region of interest" description="Disordered" evidence="1">
    <location>
        <begin position="145"/>
        <end position="179"/>
    </location>
</feature>
<feature type="compositionally biased region" description="Polar residues" evidence="1">
    <location>
        <begin position="166"/>
        <end position="175"/>
    </location>
</feature>
<dbReference type="Proteomes" id="UP000016933">
    <property type="component" value="Unassembled WGS sequence"/>
</dbReference>
<dbReference type="HOGENOM" id="CLU_842052_0_0_1"/>
<evidence type="ECO:0000313" key="3">
    <source>
        <dbReference type="Proteomes" id="UP000016933"/>
    </source>
</evidence>
<organism evidence="2 3">
    <name type="scientific">Dothistroma septosporum (strain NZE10 / CBS 128990)</name>
    <name type="common">Red band needle blight fungus</name>
    <name type="synonym">Mycosphaerella pini</name>
    <dbReference type="NCBI Taxonomy" id="675120"/>
    <lineage>
        <taxon>Eukaryota</taxon>
        <taxon>Fungi</taxon>
        <taxon>Dikarya</taxon>
        <taxon>Ascomycota</taxon>
        <taxon>Pezizomycotina</taxon>
        <taxon>Dothideomycetes</taxon>
        <taxon>Dothideomycetidae</taxon>
        <taxon>Mycosphaerellales</taxon>
        <taxon>Mycosphaerellaceae</taxon>
        <taxon>Dothistroma</taxon>
    </lineage>
</organism>
<feature type="compositionally biased region" description="Low complexity" evidence="1">
    <location>
        <begin position="145"/>
        <end position="165"/>
    </location>
</feature>
<accession>M2YLT8</accession>